<dbReference type="PROSITE" id="PS50994">
    <property type="entry name" value="INTEGRASE"/>
    <property type="match status" value="1"/>
</dbReference>
<gene>
    <name evidence="2" type="ORF">KZX47_08805</name>
</gene>
<dbReference type="SUPFAM" id="SSF53098">
    <property type="entry name" value="Ribonuclease H-like"/>
    <property type="match status" value="1"/>
</dbReference>
<dbReference type="InterPro" id="IPR055247">
    <property type="entry name" value="InsJ-like_HTH"/>
</dbReference>
<accession>A0ABS6ZYY8</accession>
<feature type="domain" description="Integrase catalytic" evidence="1">
    <location>
        <begin position="182"/>
        <end position="366"/>
    </location>
</feature>
<sequence>MPTQKRREGRTQRTYVDLEALASWAGQETEGKRSEPDDFADLVREWEESPRGLRWDLANEWARRLGVSPYHVARLVRRYQKEGPKALAKRPRRDKGTFRVPGEFKRLLLGLRLAHPQASVRRLMRIVELNDPSLLQWKGGRVSEATARRILRWAEGNPAFRYALRTEEGRKELVRTWHGHVLAEYPNQLWMVDMTRCDTFVYVPEEDRMVRLRIHLAVDVFSGAVPSVVFSREEGQVPTNQLLILGLQDKTPLVPGWEVWGRPERIYWDNGKVYRSELSEAIADRLGIELVYSRPRVSHTRGKVERLFGLFHQQFERLLPGYAGQDATERDSAELNRLLEHTRRWVLSGMPKERDPYPNRLLLEEEYKRLALAWFLEDWHREPLPDGLTRLELFKAFVPRHTLVRYDLGDLYLLTATKTRRQVRANGTVQYKGRHYVLEGGSLIPWQGMPVWVLEVNVLPGQPLKVALENRDGTLEVLGNLVPEPIRADSLEAKAQRALDRAAMRALQAEAERLKEELQVPAMRLEAVLERLSGLAPLARRERVVPAVPREELPKPSDTELQQALAELDSEDDLILDPIALGDEFLRKQGLL</sequence>
<comment type="caution">
    <text evidence="2">The sequence shown here is derived from an EMBL/GenBank/DDBJ whole genome shotgun (WGS) entry which is preliminary data.</text>
</comment>
<organism evidence="2 3">
    <name type="scientific">Thermus brevis</name>
    <dbReference type="NCBI Taxonomy" id="2862456"/>
    <lineage>
        <taxon>Bacteria</taxon>
        <taxon>Thermotogati</taxon>
        <taxon>Deinococcota</taxon>
        <taxon>Deinococci</taxon>
        <taxon>Thermales</taxon>
        <taxon>Thermaceae</taxon>
        <taxon>Thermus</taxon>
    </lineage>
</organism>
<dbReference type="Proteomes" id="UP000724268">
    <property type="component" value="Unassembled WGS sequence"/>
</dbReference>
<reference evidence="2 3" key="1">
    <citation type="submission" date="2021-07" db="EMBL/GenBank/DDBJ databases">
        <title>Thermus aquaticus gen. n. and sp. n., a nonsporulating extreme thermophile.</title>
        <authorList>
            <person name="Hu C.-J."/>
            <person name="Li W.-J."/>
            <person name="Xian W.-D."/>
        </authorList>
    </citation>
    <scope>NUCLEOTIDE SEQUENCE [LARGE SCALE GENOMIC DNA]</scope>
    <source>
        <strain evidence="2 3">SYSU G05001</strain>
    </source>
</reference>
<dbReference type="Gene3D" id="3.30.420.10">
    <property type="entry name" value="Ribonuclease H-like superfamily/Ribonuclease H"/>
    <property type="match status" value="1"/>
</dbReference>
<evidence type="ECO:0000313" key="2">
    <source>
        <dbReference type="EMBL" id="MBW6395245.1"/>
    </source>
</evidence>
<dbReference type="InterPro" id="IPR001584">
    <property type="entry name" value="Integrase_cat-core"/>
</dbReference>
<dbReference type="PANTHER" id="PTHR35004:SF7">
    <property type="entry name" value="INTEGRASE PROTEIN"/>
    <property type="match status" value="1"/>
</dbReference>
<proteinExistence type="predicted"/>
<keyword evidence="3" id="KW-1185">Reference proteome</keyword>
<dbReference type="EMBL" id="JAHXRS010000015">
    <property type="protein sequence ID" value="MBW6395245.1"/>
    <property type="molecule type" value="Genomic_DNA"/>
</dbReference>
<evidence type="ECO:0000313" key="3">
    <source>
        <dbReference type="Proteomes" id="UP000724268"/>
    </source>
</evidence>
<dbReference type="PANTHER" id="PTHR35004">
    <property type="entry name" value="TRANSPOSASE RV3428C-RELATED"/>
    <property type="match status" value="1"/>
</dbReference>
<protein>
    <submittedName>
        <fullName evidence="2">DDE-type integrase/transposase/recombinase</fullName>
    </submittedName>
</protein>
<dbReference type="InterPro" id="IPR012337">
    <property type="entry name" value="RNaseH-like_sf"/>
</dbReference>
<dbReference type="RefSeq" id="WP_219759769.1">
    <property type="nucleotide sequence ID" value="NZ_JAHXRS010000015.1"/>
</dbReference>
<evidence type="ECO:0000259" key="1">
    <source>
        <dbReference type="PROSITE" id="PS50994"/>
    </source>
</evidence>
<dbReference type="Pfam" id="PF13518">
    <property type="entry name" value="HTH_28"/>
    <property type="match status" value="1"/>
</dbReference>
<dbReference type="InterPro" id="IPR036397">
    <property type="entry name" value="RNaseH_sf"/>
</dbReference>
<name>A0ABS6ZYY8_9DEIN</name>